<name>A0A8T0RRS0_PANVG</name>
<dbReference type="Proteomes" id="UP000823388">
    <property type="component" value="Chromosome 5N"/>
</dbReference>
<organism evidence="1 2">
    <name type="scientific">Panicum virgatum</name>
    <name type="common">Blackwell switchgrass</name>
    <dbReference type="NCBI Taxonomy" id="38727"/>
    <lineage>
        <taxon>Eukaryota</taxon>
        <taxon>Viridiplantae</taxon>
        <taxon>Streptophyta</taxon>
        <taxon>Embryophyta</taxon>
        <taxon>Tracheophyta</taxon>
        <taxon>Spermatophyta</taxon>
        <taxon>Magnoliopsida</taxon>
        <taxon>Liliopsida</taxon>
        <taxon>Poales</taxon>
        <taxon>Poaceae</taxon>
        <taxon>PACMAD clade</taxon>
        <taxon>Panicoideae</taxon>
        <taxon>Panicodae</taxon>
        <taxon>Paniceae</taxon>
        <taxon>Panicinae</taxon>
        <taxon>Panicum</taxon>
        <taxon>Panicum sect. Hiantes</taxon>
    </lineage>
</organism>
<evidence type="ECO:0000313" key="2">
    <source>
        <dbReference type="Proteomes" id="UP000823388"/>
    </source>
</evidence>
<protein>
    <submittedName>
        <fullName evidence="1">Uncharacterized protein</fullName>
    </submittedName>
</protein>
<comment type="caution">
    <text evidence="1">The sequence shown here is derived from an EMBL/GenBank/DDBJ whole genome shotgun (WGS) entry which is preliminary data.</text>
</comment>
<keyword evidence="2" id="KW-1185">Reference proteome</keyword>
<gene>
    <name evidence="1" type="ORF">PVAP13_5NG126962</name>
</gene>
<accession>A0A8T0RRS0</accession>
<evidence type="ECO:0000313" key="1">
    <source>
        <dbReference type="EMBL" id="KAG2587233.1"/>
    </source>
</evidence>
<reference evidence="1" key="1">
    <citation type="submission" date="2020-05" db="EMBL/GenBank/DDBJ databases">
        <title>WGS assembly of Panicum virgatum.</title>
        <authorList>
            <person name="Lovell J.T."/>
            <person name="Jenkins J."/>
            <person name="Shu S."/>
            <person name="Juenger T.E."/>
            <person name="Schmutz J."/>
        </authorList>
    </citation>
    <scope>NUCLEOTIDE SEQUENCE</scope>
    <source>
        <strain evidence="1">AP13</strain>
    </source>
</reference>
<sequence length="89" mass="10009">MGFVEAIAYSKKITQARYLVHGGGALRVSRRADDTFVCPVCPGLAPRWTRPNEVRDHVLGQANSSALRGANKKKYSRHRVLAWNEGWMQ</sequence>
<dbReference type="EMBL" id="CM029046">
    <property type="protein sequence ID" value="KAG2587233.1"/>
    <property type="molecule type" value="Genomic_DNA"/>
</dbReference>
<proteinExistence type="predicted"/>
<dbReference type="AlphaFoldDB" id="A0A8T0RRS0"/>